<dbReference type="InterPro" id="IPR051786">
    <property type="entry name" value="ASN_synthetase/amidase"/>
</dbReference>
<dbReference type="InterPro" id="IPR029055">
    <property type="entry name" value="Ntn_hydrolases_N"/>
</dbReference>
<dbReference type="InterPro" id="IPR014729">
    <property type="entry name" value="Rossmann-like_a/b/a_fold"/>
</dbReference>
<organism evidence="9 10">
    <name type="scientific">Massilia varians</name>
    <dbReference type="NCBI Taxonomy" id="457921"/>
    <lineage>
        <taxon>Bacteria</taxon>
        <taxon>Pseudomonadati</taxon>
        <taxon>Pseudomonadota</taxon>
        <taxon>Betaproteobacteria</taxon>
        <taxon>Burkholderiales</taxon>
        <taxon>Oxalobacteraceae</taxon>
        <taxon>Telluria group</taxon>
        <taxon>Massilia</taxon>
    </lineage>
</organism>
<dbReference type="PIRSF" id="PIRSF001589">
    <property type="entry name" value="Asn_synthetase_glu-h"/>
    <property type="match status" value="1"/>
</dbReference>
<dbReference type="Pfam" id="PF13537">
    <property type="entry name" value="GATase_7"/>
    <property type="match status" value="1"/>
</dbReference>
<dbReference type="InterPro" id="IPR033738">
    <property type="entry name" value="AsnB_N"/>
</dbReference>
<dbReference type="InterPro" id="IPR017932">
    <property type="entry name" value="GATase_2_dom"/>
</dbReference>
<evidence type="ECO:0000256" key="5">
    <source>
        <dbReference type="ARBA" id="ARBA00022840"/>
    </source>
</evidence>
<evidence type="ECO:0000256" key="7">
    <source>
        <dbReference type="ARBA" id="ARBA00048741"/>
    </source>
</evidence>
<evidence type="ECO:0000256" key="4">
    <source>
        <dbReference type="ARBA" id="ARBA00022741"/>
    </source>
</evidence>
<dbReference type="CDD" id="cd01991">
    <property type="entry name" value="Asn_synthase_B_C"/>
    <property type="match status" value="1"/>
</dbReference>
<dbReference type="RefSeq" id="WP_281911815.1">
    <property type="nucleotide sequence ID" value="NZ_AP026966.1"/>
</dbReference>
<dbReference type="SUPFAM" id="SSF56235">
    <property type="entry name" value="N-terminal nucleophile aminohydrolases (Ntn hydrolases)"/>
    <property type="match status" value="1"/>
</dbReference>
<dbReference type="EMBL" id="AP026966">
    <property type="protein sequence ID" value="BDT56885.1"/>
    <property type="molecule type" value="Genomic_DNA"/>
</dbReference>
<evidence type="ECO:0000256" key="1">
    <source>
        <dbReference type="ARBA" id="ARBA00005187"/>
    </source>
</evidence>
<name>A0ABM8C148_9BURK</name>
<dbReference type="Gene3D" id="3.40.50.620">
    <property type="entry name" value="HUPs"/>
    <property type="match status" value="2"/>
</dbReference>
<gene>
    <name evidence="9" type="ORF">MasN3_03790</name>
</gene>
<dbReference type="PANTHER" id="PTHR43284:SF1">
    <property type="entry name" value="ASPARAGINE SYNTHETASE"/>
    <property type="match status" value="1"/>
</dbReference>
<dbReference type="Pfam" id="PF00733">
    <property type="entry name" value="Asn_synthase"/>
    <property type="match status" value="1"/>
</dbReference>
<dbReference type="EC" id="6.3.5.4" evidence="3"/>
<sequence>MCGIVGILDTRGARPIDREALRRMNESQYHRGPDEGELYLEPGLGMGHRRLSIIDIATGQQPFRSADGSMTLVFNGEIYNYRALRDELVAKGHVFRTKSDTEVLMQAYQAWGEGCLRRLRGMFAFALWDKGRQLLFMARDHVGVKPMFYSLLPNGLFVFGSELKSIMTFPELSRELNPRAVEDYFAFGYVPEPNTIFYNAYKLSPGYCITLHVGDKTVTPRRYWDLPFRPHAPRPEAEVTAELAARLQEAVLSQTEAEVPLGAFLSGGVDSSAVVAMMAQQGKDAVITCSIGFDDPEFDESTYAKMVAQRYTTRHHAQVVSKDDYDLVNLLAGLYDEPYADSSAIPTYRVCQLARKHVTVALSGDGGDENFAGYRRYRYAMAEHSVRSKLPAGIRKPLFGTLGALYPKADWAPRVFRAKTTFEALARDLVEGYFHGVSIMPDRVRDELFSDGFRNKLQGYRAIEVMRSHAKNAPTDDPLSLLQYLDFKTYLPGDILTKVDRASMAHSLEVRVPLLDHTFLEWVSGLPSNIKLQGGEGKYIFKKSLEPFLPEDVLYRSKKGFSIPVAAWLRGPLRGAVREAVLSQRLLDTGIFNERYLRHMVDQHESGTSDYSASLWSVLMFEAFLRVSLGR</sequence>
<keyword evidence="5" id="KW-0067">ATP-binding</keyword>
<evidence type="ECO:0000313" key="9">
    <source>
        <dbReference type="EMBL" id="BDT56885.1"/>
    </source>
</evidence>
<reference evidence="9" key="1">
    <citation type="submission" date="2022-11" db="EMBL/GenBank/DDBJ databases">
        <title>Isolation and characterization of PLA-degrading bacterium Massilia sp. from Antarctic soil.</title>
        <authorList>
            <person name="Sato K."/>
            <person name="Gomez-Fuentes C."/>
            <person name="Ahmad S.A."/>
            <person name="Zulkharnain A."/>
        </authorList>
    </citation>
    <scope>NUCLEOTIDE SEQUENCE</scope>
    <source>
        <strain evidence="9">N-3</strain>
    </source>
</reference>
<dbReference type="InterPro" id="IPR001962">
    <property type="entry name" value="Asn_synthase"/>
</dbReference>
<dbReference type="Gene3D" id="3.60.20.10">
    <property type="entry name" value="Glutamine Phosphoribosylpyrophosphate, subunit 1, domain 1"/>
    <property type="match status" value="1"/>
</dbReference>
<proteinExistence type="inferred from homology"/>
<dbReference type="CDD" id="cd00712">
    <property type="entry name" value="AsnB"/>
    <property type="match status" value="1"/>
</dbReference>
<protein>
    <recommendedName>
        <fullName evidence="3">asparagine synthase (glutamine-hydrolyzing)</fullName>
        <ecNumber evidence="3">6.3.5.4</ecNumber>
    </recommendedName>
</protein>
<comment type="similarity">
    <text evidence="2">Belongs to the asparagine synthetase family.</text>
</comment>
<comment type="pathway">
    <text evidence="1">Amino-acid biosynthesis; L-asparagine biosynthesis; L-asparagine from L-aspartate (L-Gln route): step 1/1.</text>
</comment>
<dbReference type="InterPro" id="IPR006426">
    <property type="entry name" value="Asn_synth_AEB"/>
</dbReference>
<dbReference type="PANTHER" id="PTHR43284">
    <property type="entry name" value="ASPARAGINE SYNTHETASE (GLUTAMINE-HYDROLYZING)"/>
    <property type="match status" value="1"/>
</dbReference>
<evidence type="ECO:0000259" key="8">
    <source>
        <dbReference type="PROSITE" id="PS51278"/>
    </source>
</evidence>
<evidence type="ECO:0000256" key="2">
    <source>
        <dbReference type="ARBA" id="ARBA00005752"/>
    </source>
</evidence>
<dbReference type="PROSITE" id="PS51278">
    <property type="entry name" value="GATASE_TYPE_2"/>
    <property type="match status" value="1"/>
</dbReference>
<evidence type="ECO:0000313" key="10">
    <source>
        <dbReference type="Proteomes" id="UP001163336"/>
    </source>
</evidence>
<accession>A0ABM8C148</accession>
<dbReference type="SUPFAM" id="SSF52402">
    <property type="entry name" value="Adenine nucleotide alpha hydrolases-like"/>
    <property type="match status" value="1"/>
</dbReference>
<dbReference type="InterPro" id="IPR017539">
    <property type="entry name" value="XrtA_amidotfase"/>
</dbReference>
<keyword evidence="10" id="KW-1185">Reference proteome</keyword>
<evidence type="ECO:0000256" key="3">
    <source>
        <dbReference type="ARBA" id="ARBA00012737"/>
    </source>
</evidence>
<comment type="catalytic activity">
    <reaction evidence="7">
        <text>L-aspartate + L-glutamine + ATP + H2O = L-asparagine + L-glutamate + AMP + diphosphate + H(+)</text>
        <dbReference type="Rhea" id="RHEA:12228"/>
        <dbReference type="ChEBI" id="CHEBI:15377"/>
        <dbReference type="ChEBI" id="CHEBI:15378"/>
        <dbReference type="ChEBI" id="CHEBI:29985"/>
        <dbReference type="ChEBI" id="CHEBI:29991"/>
        <dbReference type="ChEBI" id="CHEBI:30616"/>
        <dbReference type="ChEBI" id="CHEBI:33019"/>
        <dbReference type="ChEBI" id="CHEBI:58048"/>
        <dbReference type="ChEBI" id="CHEBI:58359"/>
        <dbReference type="ChEBI" id="CHEBI:456215"/>
        <dbReference type="EC" id="6.3.5.4"/>
    </reaction>
</comment>
<dbReference type="Proteomes" id="UP001163336">
    <property type="component" value="Chromosome"/>
</dbReference>
<keyword evidence="4" id="KW-0547">Nucleotide-binding</keyword>
<feature type="domain" description="Glutamine amidotransferase type-2" evidence="8">
    <location>
        <begin position="2"/>
        <end position="214"/>
    </location>
</feature>
<evidence type="ECO:0000256" key="6">
    <source>
        <dbReference type="ARBA" id="ARBA00022962"/>
    </source>
</evidence>
<dbReference type="NCBIfam" id="TIGR01536">
    <property type="entry name" value="asn_synth_AEB"/>
    <property type="match status" value="1"/>
</dbReference>
<dbReference type="NCBIfam" id="TIGR03108">
    <property type="entry name" value="eps_aminotran_1"/>
    <property type="match status" value="1"/>
</dbReference>
<keyword evidence="6" id="KW-0315">Glutamine amidotransferase</keyword>